<dbReference type="SMART" id="SM00249">
    <property type="entry name" value="PHD"/>
    <property type="match status" value="2"/>
</dbReference>
<dbReference type="InterPro" id="IPR001965">
    <property type="entry name" value="Znf_PHD"/>
</dbReference>
<keyword evidence="8" id="KW-0539">Nucleus</keyword>
<evidence type="ECO:0000256" key="5">
    <source>
        <dbReference type="ARBA" id="ARBA00022833"/>
    </source>
</evidence>
<dbReference type="Ensembl" id="ENSCINT00000029396.2">
    <property type="protein sequence ID" value="ENSCINP00000029150.2"/>
    <property type="gene ID" value="ENSCING00000017065.2"/>
</dbReference>
<reference evidence="12" key="2">
    <citation type="journal article" date="2008" name="Genome Biol.">
        <title>Improved genome assembly and evidence-based global gene model set for the chordate Ciona intestinalis: new insight into intron and operon populations.</title>
        <authorList>
            <person name="Satou Y."/>
            <person name="Mineta K."/>
            <person name="Ogasawara M."/>
            <person name="Sasakura Y."/>
            <person name="Shoguchi E."/>
            <person name="Ueno K."/>
            <person name="Yamada L."/>
            <person name="Matsumoto J."/>
            <person name="Wasserscheid J."/>
            <person name="Dewar K."/>
            <person name="Wiley G.B."/>
            <person name="Macmil S.L."/>
            <person name="Roe B.A."/>
            <person name="Zeller R.W."/>
            <person name="Hastings K.E."/>
            <person name="Lemaire P."/>
            <person name="Lindquist E."/>
            <person name="Endo T."/>
            <person name="Hotta K."/>
            <person name="Inaba K."/>
        </authorList>
    </citation>
    <scope>NUCLEOTIDE SEQUENCE [LARGE SCALE GENOMIC DNA]</scope>
    <source>
        <strain evidence="12">wild type</strain>
    </source>
</reference>
<evidence type="ECO:0000256" key="6">
    <source>
        <dbReference type="ARBA" id="ARBA00023015"/>
    </source>
</evidence>
<dbReference type="InterPro" id="IPR019787">
    <property type="entry name" value="Znf_PHD-finger"/>
</dbReference>
<dbReference type="GeneTree" id="ENSGT00940000162952"/>
<dbReference type="SUPFAM" id="SSF57903">
    <property type="entry name" value="FYVE/PHD zinc finger"/>
    <property type="match status" value="2"/>
</dbReference>
<dbReference type="InterPro" id="IPR019786">
    <property type="entry name" value="Zinc_finger_PHD-type_CS"/>
</dbReference>
<proteinExistence type="predicted"/>
<sequence length="257" mass="28536">MMKSLRELNTVDRSRAICDYCLQDVTHNRQGEFEEMLFCKDCDAKAHPSCMKYSSTLAAQALSYPWQCVECKTCSSCFTARDGASILFCDGCDKAYHMLCHEPEVITKPEGKWLCSSCLNDPGISLEDFSEEENGLESDVASFSSELQTSGANSTRLSTVSPPVNSNHSQINNIPDSTNWTAAQVAEYFTNAGFTKQASVFAEEEIDGKSLLLLQRTDVVSGMTFKLGPAVKIYEHIVKLQRASSRKRSYHQQNGMS</sequence>
<evidence type="ECO:0000256" key="4">
    <source>
        <dbReference type="ARBA" id="ARBA00022771"/>
    </source>
</evidence>
<dbReference type="InParanoid" id="F6X1Z3"/>
<evidence type="ECO:0000256" key="7">
    <source>
        <dbReference type="ARBA" id="ARBA00023163"/>
    </source>
</evidence>
<evidence type="ECO:0000313" key="13">
    <source>
        <dbReference type="Proteomes" id="UP000008144"/>
    </source>
</evidence>
<keyword evidence="5" id="KW-0862">Zinc</keyword>
<dbReference type="InterPro" id="IPR013761">
    <property type="entry name" value="SAM/pointed_sf"/>
</dbReference>
<dbReference type="SUPFAM" id="SSF47769">
    <property type="entry name" value="SAM/Pointed domain"/>
    <property type="match status" value="1"/>
</dbReference>
<dbReference type="FunFam" id="3.30.40.10:FF:000005">
    <property type="entry name" value="zinc finger protein isoform X1"/>
    <property type="match status" value="1"/>
</dbReference>
<feature type="domain" description="PHD-type" evidence="11">
    <location>
        <begin position="68"/>
        <end position="121"/>
    </location>
</feature>
<evidence type="ECO:0000259" key="11">
    <source>
        <dbReference type="PROSITE" id="PS50016"/>
    </source>
</evidence>
<dbReference type="HOGENOM" id="CLU_1176401_0_0_1"/>
<dbReference type="InterPro" id="IPR011011">
    <property type="entry name" value="Znf_FYVE_PHD"/>
</dbReference>
<keyword evidence="2" id="KW-0479">Metal-binding</keyword>
<dbReference type="Gene3D" id="3.30.40.10">
    <property type="entry name" value="Zinc/RING finger domain, C3HC4 (zinc finger)"/>
    <property type="match status" value="1"/>
</dbReference>
<protein>
    <recommendedName>
        <fullName evidence="11">PHD-type domain-containing protein</fullName>
    </recommendedName>
</protein>
<evidence type="ECO:0000256" key="2">
    <source>
        <dbReference type="ARBA" id="ARBA00022723"/>
    </source>
</evidence>
<dbReference type="CDD" id="cd15526">
    <property type="entry name" value="PHD1_MOZ_d4"/>
    <property type="match status" value="1"/>
</dbReference>
<dbReference type="CDD" id="cd09583">
    <property type="entry name" value="SAM_Atherin-like"/>
    <property type="match status" value="1"/>
</dbReference>
<reference evidence="12" key="3">
    <citation type="submission" date="2025-08" db="UniProtKB">
        <authorList>
            <consortium name="Ensembl"/>
        </authorList>
    </citation>
    <scope>IDENTIFICATION</scope>
</reference>
<dbReference type="PROSITE" id="PS50016">
    <property type="entry name" value="ZF_PHD_2"/>
    <property type="match status" value="1"/>
</dbReference>
<keyword evidence="6" id="KW-0805">Transcription regulation</keyword>
<evidence type="ECO:0000256" key="1">
    <source>
        <dbReference type="ARBA" id="ARBA00004123"/>
    </source>
</evidence>
<dbReference type="GO" id="GO:0008270">
    <property type="term" value="F:zinc ion binding"/>
    <property type="evidence" value="ECO:0007669"/>
    <property type="project" value="UniProtKB-KW"/>
</dbReference>
<name>F6X1Z3_CIOIN</name>
<dbReference type="PANTHER" id="PTHR45888">
    <property type="entry name" value="HL01030P-RELATED"/>
    <property type="match status" value="1"/>
</dbReference>
<dbReference type="Proteomes" id="UP000008144">
    <property type="component" value="Chromosome 11"/>
</dbReference>
<evidence type="ECO:0000256" key="8">
    <source>
        <dbReference type="ARBA" id="ARBA00023242"/>
    </source>
</evidence>
<keyword evidence="4 9" id="KW-0863">Zinc-finger</keyword>
<reference evidence="12" key="4">
    <citation type="submission" date="2025-09" db="UniProtKB">
        <authorList>
            <consortium name="Ensembl"/>
        </authorList>
    </citation>
    <scope>IDENTIFICATION</scope>
</reference>
<evidence type="ECO:0000256" key="10">
    <source>
        <dbReference type="SAM" id="MobiDB-lite"/>
    </source>
</evidence>
<keyword evidence="7" id="KW-0804">Transcription</keyword>
<dbReference type="STRING" id="7719.ENSCINP00000029150"/>
<dbReference type="InterPro" id="IPR013083">
    <property type="entry name" value="Znf_RING/FYVE/PHD"/>
</dbReference>
<accession>F6X1Z3</accession>
<evidence type="ECO:0000313" key="12">
    <source>
        <dbReference type="Ensembl" id="ENSCINP00000029150.2"/>
    </source>
</evidence>
<comment type="subcellular location">
    <subcellularLocation>
        <location evidence="1">Nucleus</location>
    </subcellularLocation>
</comment>
<dbReference type="GO" id="GO:0005634">
    <property type="term" value="C:nucleus"/>
    <property type="evidence" value="ECO:0007669"/>
    <property type="project" value="UniProtKB-SubCell"/>
</dbReference>
<dbReference type="Gene3D" id="1.10.150.50">
    <property type="entry name" value="Transcription Factor, Ets-1"/>
    <property type="match status" value="1"/>
</dbReference>
<reference evidence="13" key="1">
    <citation type="journal article" date="2002" name="Science">
        <title>The draft genome of Ciona intestinalis: insights into chordate and vertebrate origins.</title>
        <authorList>
            <person name="Dehal P."/>
            <person name="Satou Y."/>
            <person name="Campbell R.K."/>
            <person name="Chapman J."/>
            <person name="Degnan B."/>
            <person name="De Tomaso A."/>
            <person name="Davidson B."/>
            <person name="Di Gregorio A."/>
            <person name="Gelpke M."/>
            <person name="Goodstein D.M."/>
            <person name="Harafuji N."/>
            <person name="Hastings K.E."/>
            <person name="Ho I."/>
            <person name="Hotta K."/>
            <person name="Huang W."/>
            <person name="Kawashima T."/>
            <person name="Lemaire P."/>
            <person name="Martinez D."/>
            <person name="Meinertzhagen I.A."/>
            <person name="Necula S."/>
            <person name="Nonaka M."/>
            <person name="Putnam N."/>
            <person name="Rash S."/>
            <person name="Saiga H."/>
            <person name="Satake M."/>
            <person name="Terry A."/>
            <person name="Yamada L."/>
            <person name="Wang H.G."/>
            <person name="Awazu S."/>
            <person name="Azumi K."/>
            <person name="Boore J."/>
            <person name="Branno M."/>
            <person name="Chin-Bow S."/>
            <person name="DeSantis R."/>
            <person name="Doyle S."/>
            <person name="Francino P."/>
            <person name="Keys D.N."/>
            <person name="Haga S."/>
            <person name="Hayashi H."/>
            <person name="Hino K."/>
            <person name="Imai K.S."/>
            <person name="Inaba K."/>
            <person name="Kano S."/>
            <person name="Kobayashi K."/>
            <person name="Kobayashi M."/>
            <person name="Lee B.I."/>
            <person name="Makabe K.W."/>
            <person name="Manohar C."/>
            <person name="Matassi G."/>
            <person name="Medina M."/>
            <person name="Mochizuki Y."/>
            <person name="Mount S."/>
            <person name="Morishita T."/>
            <person name="Miura S."/>
            <person name="Nakayama A."/>
            <person name="Nishizaka S."/>
            <person name="Nomoto H."/>
            <person name="Ohta F."/>
            <person name="Oishi K."/>
            <person name="Rigoutsos I."/>
            <person name="Sano M."/>
            <person name="Sasaki A."/>
            <person name="Sasakura Y."/>
            <person name="Shoguchi E."/>
            <person name="Shin-i T."/>
            <person name="Spagnuolo A."/>
            <person name="Stainier D."/>
            <person name="Suzuki M.M."/>
            <person name="Tassy O."/>
            <person name="Takatori N."/>
            <person name="Tokuoka M."/>
            <person name="Yagi K."/>
            <person name="Yoshizaki F."/>
            <person name="Wada S."/>
            <person name="Zhang C."/>
            <person name="Hyatt P.D."/>
            <person name="Larimer F."/>
            <person name="Detter C."/>
            <person name="Doggett N."/>
            <person name="Glavina T."/>
            <person name="Hawkins T."/>
            <person name="Richardson P."/>
            <person name="Lucas S."/>
            <person name="Kohara Y."/>
            <person name="Levine M."/>
            <person name="Satoh N."/>
            <person name="Rokhsar D.S."/>
        </authorList>
    </citation>
    <scope>NUCLEOTIDE SEQUENCE [LARGE SCALE GENOMIC DNA]</scope>
</reference>
<dbReference type="PROSITE" id="PS01359">
    <property type="entry name" value="ZF_PHD_1"/>
    <property type="match status" value="1"/>
</dbReference>
<feature type="region of interest" description="Disordered" evidence="10">
    <location>
        <begin position="153"/>
        <end position="173"/>
    </location>
</feature>
<keyword evidence="13" id="KW-1185">Reference proteome</keyword>
<evidence type="ECO:0000256" key="9">
    <source>
        <dbReference type="PROSITE-ProRule" id="PRU00146"/>
    </source>
</evidence>
<dbReference type="OMA" id="IYAHINQ"/>
<organism evidence="12 13">
    <name type="scientific">Ciona intestinalis</name>
    <name type="common">Transparent sea squirt</name>
    <name type="synonym">Ascidia intestinalis</name>
    <dbReference type="NCBI Taxonomy" id="7719"/>
    <lineage>
        <taxon>Eukaryota</taxon>
        <taxon>Metazoa</taxon>
        <taxon>Chordata</taxon>
        <taxon>Tunicata</taxon>
        <taxon>Ascidiacea</taxon>
        <taxon>Phlebobranchia</taxon>
        <taxon>Cionidae</taxon>
        <taxon>Ciona</taxon>
    </lineage>
</organism>
<dbReference type="AlphaFoldDB" id="F6X1Z3"/>
<dbReference type="Pfam" id="PF00628">
    <property type="entry name" value="PHD"/>
    <property type="match status" value="1"/>
</dbReference>
<keyword evidence="3" id="KW-0677">Repeat</keyword>
<dbReference type="EMBL" id="EAAA01000667">
    <property type="status" value="NOT_ANNOTATED_CDS"/>
    <property type="molecule type" value="Genomic_DNA"/>
</dbReference>
<dbReference type="PANTHER" id="PTHR45888:SF4">
    <property type="entry name" value="PHD FINGER PROTEIN 10"/>
    <property type="match status" value="1"/>
</dbReference>
<evidence type="ECO:0000256" key="3">
    <source>
        <dbReference type="ARBA" id="ARBA00022737"/>
    </source>
</evidence>